<evidence type="ECO:0000256" key="3">
    <source>
        <dbReference type="ARBA" id="ARBA00022833"/>
    </source>
</evidence>
<dbReference type="AlphaFoldDB" id="A0AAQ3RIB9"/>
<dbReference type="PANTHER" id="PTHR33680">
    <property type="entry name" value="OS07G0190500 PROTEIN"/>
    <property type="match status" value="1"/>
</dbReference>
<dbReference type="PANTHER" id="PTHR33680:SF1">
    <property type="entry name" value="OS05G0489500 PROTEIN"/>
    <property type="match status" value="1"/>
</dbReference>
<keyword evidence="1" id="KW-0479">Metal-binding</keyword>
<reference evidence="6 7" key="1">
    <citation type="journal article" date="2023" name="Life. Sci Alliance">
        <title>Evolutionary insights into 3D genome organization and epigenetic landscape of Vigna mungo.</title>
        <authorList>
            <person name="Junaid A."/>
            <person name="Singh B."/>
            <person name="Bhatia S."/>
        </authorList>
    </citation>
    <scope>NUCLEOTIDE SEQUENCE [LARGE SCALE GENOMIC DNA]</scope>
    <source>
        <strain evidence="6">Urdbean</strain>
    </source>
</reference>
<dbReference type="GO" id="GO:0008270">
    <property type="term" value="F:zinc ion binding"/>
    <property type="evidence" value="ECO:0007669"/>
    <property type="project" value="UniProtKB-KW"/>
</dbReference>
<sequence>MGKNIKFKFIKTCALKGVSSLWKGVELKLIKGGGSSSKGGSSSAKSRLGLVGIKFVVVAASKRMSKERNETPICHCGQRSVMRTANNMKNRGKHFWGCSKYKNGGEDDGCNFFKWCTNAGSEDSGRYVKSEGKKETLVISEELEMYEGVDLVGLFFMCHNDDFSFNVSENGMIRCNVICKNVI</sequence>
<evidence type="ECO:0000313" key="7">
    <source>
        <dbReference type="Proteomes" id="UP001374535"/>
    </source>
</evidence>
<evidence type="ECO:0000259" key="5">
    <source>
        <dbReference type="PROSITE" id="PS51999"/>
    </source>
</evidence>
<keyword evidence="7" id="KW-1185">Reference proteome</keyword>
<evidence type="ECO:0000256" key="2">
    <source>
        <dbReference type="ARBA" id="ARBA00022771"/>
    </source>
</evidence>
<keyword evidence="2 4" id="KW-0863">Zinc-finger</keyword>
<dbReference type="Proteomes" id="UP001374535">
    <property type="component" value="Chromosome 10"/>
</dbReference>
<accession>A0AAQ3RIB9</accession>
<evidence type="ECO:0000256" key="1">
    <source>
        <dbReference type="ARBA" id="ARBA00022723"/>
    </source>
</evidence>
<organism evidence="6 7">
    <name type="scientific">Vigna mungo</name>
    <name type="common">Black gram</name>
    <name type="synonym">Phaseolus mungo</name>
    <dbReference type="NCBI Taxonomy" id="3915"/>
    <lineage>
        <taxon>Eukaryota</taxon>
        <taxon>Viridiplantae</taxon>
        <taxon>Streptophyta</taxon>
        <taxon>Embryophyta</taxon>
        <taxon>Tracheophyta</taxon>
        <taxon>Spermatophyta</taxon>
        <taxon>Magnoliopsida</taxon>
        <taxon>eudicotyledons</taxon>
        <taxon>Gunneridae</taxon>
        <taxon>Pentapetalae</taxon>
        <taxon>rosids</taxon>
        <taxon>fabids</taxon>
        <taxon>Fabales</taxon>
        <taxon>Fabaceae</taxon>
        <taxon>Papilionoideae</taxon>
        <taxon>50 kb inversion clade</taxon>
        <taxon>NPAAA clade</taxon>
        <taxon>indigoferoid/millettioid clade</taxon>
        <taxon>Phaseoleae</taxon>
        <taxon>Vigna</taxon>
    </lineage>
</organism>
<keyword evidence="3" id="KW-0862">Zinc</keyword>
<dbReference type="InterPro" id="IPR010666">
    <property type="entry name" value="Znf_GRF"/>
</dbReference>
<dbReference type="Pfam" id="PF06839">
    <property type="entry name" value="Zn_ribbon_GRF"/>
    <property type="match status" value="1"/>
</dbReference>
<dbReference type="EMBL" id="CP144691">
    <property type="protein sequence ID" value="WVY92815.1"/>
    <property type="molecule type" value="Genomic_DNA"/>
</dbReference>
<dbReference type="PROSITE" id="PS51999">
    <property type="entry name" value="ZF_GRF"/>
    <property type="match status" value="1"/>
</dbReference>
<evidence type="ECO:0000256" key="4">
    <source>
        <dbReference type="PROSITE-ProRule" id="PRU01343"/>
    </source>
</evidence>
<evidence type="ECO:0000313" key="6">
    <source>
        <dbReference type="EMBL" id="WVY92815.1"/>
    </source>
</evidence>
<protein>
    <recommendedName>
        <fullName evidence="5">GRF-type domain-containing protein</fullName>
    </recommendedName>
</protein>
<proteinExistence type="predicted"/>
<feature type="domain" description="GRF-type" evidence="5">
    <location>
        <begin position="74"/>
        <end position="119"/>
    </location>
</feature>
<gene>
    <name evidence="6" type="ORF">V8G54_031903</name>
</gene>
<name>A0AAQ3RIB9_VIGMU</name>